<dbReference type="Proteomes" id="UP000624325">
    <property type="component" value="Unassembled WGS sequence"/>
</dbReference>
<keyword evidence="3" id="KW-1185">Reference proteome</keyword>
<gene>
    <name evidence="2" type="ORF">Air01nite_21610</name>
</gene>
<protein>
    <submittedName>
        <fullName evidence="2">Uncharacterized protein</fullName>
    </submittedName>
</protein>
<comment type="caution">
    <text evidence="2">The sequence shown here is derived from an EMBL/GenBank/DDBJ whole genome shotgun (WGS) entry which is preliminary data.</text>
</comment>
<evidence type="ECO:0000313" key="2">
    <source>
        <dbReference type="EMBL" id="GIF56066.1"/>
    </source>
</evidence>
<proteinExistence type="predicted"/>
<feature type="region of interest" description="Disordered" evidence="1">
    <location>
        <begin position="29"/>
        <end position="50"/>
    </location>
</feature>
<evidence type="ECO:0000313" key="3">
    <source>
        <dbReference type="Proteomes" id="UP000624325"/>
    </source>
</evidence>
<reference evidence="2 3" key="1">
    <citation type="submission" date="2021-01" db="EMBL/GenBank/DDBJ databases">
        <title>Whole genome shotgun sequence of Asanoa iriomotensis NBRC 100142.</title>
        <authorList>
            <person name="Komaki H."/>
            <person name="Tamura T."/>
        </authorList>
    </citation>
    <scope>NUCLEOTIDE SEQUENCE [LARGE SCALE GENOMIC DNA]</scope>
    <source>
        <strain evidence="2 3">NBRC 100142</strain>
    </source>
</reference>
<dbReference type="EMBL" id="BONC01000011">
    <property type="protein sequence ID" value="GIF56066.1"/>
    <property type="molecule type" value="Genomic_DNA"/>
</dbReference>
<organism evidence="2 3">
    <name type="scientific">Asanoa iriomotensis</name>
    <dbReference type="NCBI Taxonomy" id="234613"/>
    <lineage>
        <taxon>Bacteria</taxon>
        <taxon>Bacillati</taxon>
        <taxon>Actinomycetota</taxon>
        <taxon>Actinomycetes</taxon>
        <taxon>Micromonosporales</taxon>
        <taxon>Micromonosporaceae</taxon>
        <taxon>Asanoa</taxon>
    </lineage>
</organism>
<evidence type="ECO:0000256" key="1">
    <source>
        <dbReference type="SAM" id="MobiDB-lite"/>
    </source>
</evidence>
<accession>A0ABQ4C0V9</accession>
<feature type="compositionally biased region" description="Basic and acidic residues" evidence="1">
    <location>
        <begin position="29"/>
        <end position="38"/>
    </location>
</feature>
<sequence>MDGLADFRYPHSTRAELLRRLGPTDKARGEYRRARDLTDDGAEPRFSGAG</sequence>
<name>A0ABQ4C0V9_9ACTN</name>
<dbReference type="RefSeq" id="WP_203701855.1">
    <property type="nucleotide sequence ID" value="NZ_BAAALU010000008.1"/>
</dbReference>